<dbReference type="PANTHER" id="PTHR21310:SF48">
    <property type="entry name" value="AMINOGLYCOSIDE PHOSPHOTRANSFERASE DOMAIN-CONTAINING PROTEIN"/>
    <property type="match status" value="1"/>
</dbReference>
<keyword evidence="3" id="KW-1185">Reference proteome</keyword>
<reference evidence="2" key="1">
    <citation type="journal article" date="2020" name="Stud. Mycol.">
        <title>101 Dothideomycetes genomes: a test case for predicting lifestyles and emergence of pathogens.</title>
        <authorList>
            <person name="Haridas S."/>
            <person name="Albert R."/>
            <person name="Binder M."/>
            <person name="Bloem J."/>
            <person name="Labutti K."/>
            <person name="Salamov A."/>
            <person name="Andreopoulos B."/>
            <person name="Baker S."/>
            <person name="Barry K."/>
            <person name="Bills G."/>
            <person name="Bluhm B."/>
            <person name="Cannon C."/>
            <person name="Castanera R."/>
            <person name="Culley D."/>
            <person name="Daum C."/>
            <person name="Ezra D."/>
            <person name="Gonzalez J."/>
            <person name="Henrissat B."/>
            <person name="Kuo A."/>
            <person name="Liang C."/>
            <person name="Lipzen A."/>
            <person name="Lutzoni F."/>
            <person name="Magnuson J."/>
            <person name="Mondo S."/>
            <person name="Nolan M."/>
            <person name="Ohm R."/>
            <person name="Pangilinan J."/>
            <person name="Park H.-J."/>
            <person name="Ramirez L."/>
            <person name="Alfaro M."/>
            <person name="Sun H."/>
            <person name="Tritt A."/>
            <person name="Yoshinaga Y."/>
            <person name="Zwiers L.-H."/>
            <person name="Turgeon B."/>
            <person name="Goodwin S."/>
            <person name="Spatafora J."/>
            <person name="Crous P."/>
            <person name="Grigoriev I."/>
        </authorList>
    </citation>
    <scope>NUCLEOTIDE SEQUENCE</scope>
    <source>
        <strain evidence="2">Tuck. ex Michener</strain>
    </source>
</reference>
<dbReference type="InterPro" id="IPR051678">
    <property type="entry name" value="AGP_Transferase"/>
</dbReference>
<dbReference type="PANTHER" id="PTHR21310">
    <property type="entry name" value="AMINOGLYCOSIDE PHOSPHOTRANSFERASE-RELATED-RELATED"/>
    <property type="match status" value="1"/>
</dbReference>
<gene>
    <name evidence="2" type="ORF">EV356DRAFT_506253</name>
</gene>
<name>A0A6A6H1Z8_VIRVR</name>
<accession>A0A6A6H1Z8</accession>
<dbReference type="InterPro" id="IPR011009">
    <property type="entry name" value="Kinase-like_dom_sf"/>
</dbReference>
<dbReference type="EMBL" id="ML991821">
    <property type="protein sequence ID" value="KAF2231868.1"/>
    <property type="molecule type" value="Genomic_DNA"/>
</dbReference>
<feature type="domain" description="Aminoglycoside phosphotransferase" evidence="1">
    <location>
        <begin position="1"/>
        <end position="198"/>
    </location>
</feature>
<dbReference type="Pfam" id="PF01636">
    <property type="entry name" value="APH"/>
    <property type="match status" value="1"/>
</dbReference>
<dbReference type="OrthoDB" id="4177236at2759"/>
<protein>
    <recommendedName>
        <fullName evidence="1">Aminoglycoside phosphotransferase domain-containing protein</fullName>
    </recommendedName>
</protein>
<evidence type="ECO:0000313" key="2">
    <source>
        <dbReference type="EMBL" id="KAF2231868.1"/>
    </source>
</evidence>
<sequence>MEYIEGSTLQEKWEEMEQDDKKNVCIKLGEQLRSLRSIPSPGYYGRAHHQPFLETAGFLMTREQEPLGPYDTYGDMVIAMADAAELQSALGTLEPEWSPKKQLIIDHLRNAYTTCEYTEAKFTHTDLKFDNIMLEPIIASQEHGKQEYKVVIIDWTRAAWYPAWVEAMDVLSQRPDRTIKSFAEELQPLPDMDIFRYYVAQGFEPFPHKDAVYFSQVMEELCMIL</sequence>
<proteinExistence type="predicted"/>
<evidence type="ECO:0000259" key="1">
    <source>
        <dbReference type="Pfam" id="PF01636"/>
    </source>
</evidence>
<organism evidence="2 3">
    <name type="scientific">Viridothelium virens</name>
    <name type="common">Speckled blister lichen</name>
    <name type="synonym">Trypethelium virens</name>
    <dbReference type="NCBI Taxonomy" id="1048519"/>
    <lineage>
        <taxon>Eukaryota</taxon>
        <taxon>Fungi</taxon>
        <taxon>Dikarya</taxon>
        <taxon>Ascomycota</taxon>
        <taxon>Pezizomycotina</taxon>
        <taxon>Dothideomycetes</taxon>
        <taxon>Dothideomycetes incertae sedis</taxon>
        <taxon>Trypetheliales</taxon>
        <taxon>Trypetheliaceae</taxon>
        <taxon>Viridothelium</taxon>
    </lineage>
</organism>
<dbReference type="Gene3D" id="3.90.1200.10">
    <property type="match status" value="1"/>
</dbReference>
<dbReference type="InterPro" id="IPR002575">
    <property type="entry name" value="Aminoglycoside_PTrfase"/>
</dbReference>
<dbReference type="SUPFAM" id="SSF56112">
    <property type="entry name" value="Protein kinase-like (PK-like)"/>
    <property type="match status" value="1"/>
</dbReference>
<dbReference type="Proteomes" id="UP000800092">
    <property type="component" value="Unassembled WGS sequence"/>
</dbReference>
<dbReference type="AlphaFoldDB" id="A0A6A6H1Z8"/>
<evidence type="ECO:0000313" key="3">
    <source>
        <dbReference type="Proteomes" id="UP000800092"/>
    </source>
</evidence>